<dbReference type="EMBL" id="CAACVG010008154">
    <property type="protein sequence ID" value="VEN48738.1"/>
    <property type="molecule type" value="Genomic_DNA"/>
</dbReference>
<dbReference type="CDD" id="cd22285">
    <property type="entry name" value="HD_XLF_N"/>
    <property type="match status" value="1"/>
</dbReference>
<name>A0A653CM20_CALMS</name>
<dbReference type="OrthoDB" id="2155935at2759"/>
<keyword evidence="5" id="KW-0539">Nucleus</keyword>
<evidence type="ECO:0000259" key="8">
    <source>
        <dbReference type="Pfam" id="PF09302"/>
    </source>
</evidence>
<evidence type="ECO:0000256" key="2">
    <source>
        <dbReference type="ARBA" id="ARBA00022763"/>
    </source>
</evidence>
<evidence type="ECO:0000256" key="3">
    <source>
        <dbReference type="ARBA" id="ARBA00023125"/>
    </source>
</evidence>
<keyword evidence="3" id="KW-0238">DNA-binding</keyword>
<keyword evidence="10" id="KW-1185">Reference proteome</keyword>
<reference evidence="9 10" key="1">
    <citation type="submission" date="2019-01" db="EMBL/GenBank/DDBJ databases">
        <authorList>
            <person name="Sayadi A."/>
        </authorList>
    </citation>
    <scope>NUCLEOTIDE SEQUENCE [LARGE SCALE GENOMIC DNA]</scope>
</reference>
<sequence length="260" mass="30283">MWKPFATADSAYLLRYSSNQDTIEILLSNLKYLWTGNFTKQYLFEMFKKLNPLLEVDDVSSQVIQILDRIDNTEIKINIVDSNKVLEMKVFSNLSQDADYEVPVNVELTLTLSENDKLTEVLTIPMVQTINFLETQQKVLCNIIQKKDRELTEYQLEKGVISRNDLVTEPFDFNLLKTSDDRLLLNTFQQSTQFMSHINAYHKTEVPVTGSLPESLQQKNSKRKRKVYQGGTVTKYRGFYGEQPDTIRVKIEEQMKTKKE</sequence>
<keyword evidence="2" id="KW-0227">DNA damage</keyword>
<dbReference type="Pfam" id="PF09302">
    <property type="entry name" value="XLF"/>
    <property type="match status" value="1"/>
</dbReference>
<dbReference type="PANTHER" id="PTHR32235">
    <property type="entry name" value="NON-HOMOLOGOUS END-JOINING FACTOR 1"/>
    <property type="match status" value="1"/>
</dbReference>
<evidence type="ECO:0000256" key="5">
    <source>
        <dbReference type="ARBA" id="ARBA00023242"/>
    </source>
</evidence>
<protein>
    <recommendedName>
        <fullName evidence="7">Non-homologous end-joining factor 1</fullName>
    </recommendedName>
</protein>
<evidence type="ECO:0000256" key="1">
    <source>
        <dbReference type="ARBA" id="ARBA00004123"/>
    </source>
</evidence>
<comment type="subcellular location">
    <subcellularLocation>
        <location evidence="1">Nucleus</location>
    </subcellularLocation>
</comment>
<dbReference type="PANTHER" id="PTHR32235:SF1">
    <property type="entry name" value="NON-HOMOLOGOUS END-JOINING FACTOR 1"/>
    <property type="match status" value="1"/>
</dbReference>
<feature type="domain" description="XLF-like N-terminal" evidence="8">
    <location>
        <begin position="1"/>
        <end position="95"/>
    </location>
</feature>
<evidence type="ECO:0000313" key="10">
    <source>
        <dbReference type="Proteomes" id="UP000410492"/>
    </source>
</evidence>
<dbReference type="InterPro" id="IPR052287">
    <property type="entry name" value="NHEJ_factor"/>
</dbReference>
<evidence type="ECO:0000256" key="7">
    <source>
        <dbReference type="ARBA" id="ARBA00044529"/>
    </source>
</evidence>
<dbReference type="GO" id="GO:0045027">
    <property type="term" value="F:DNA end binding"/>
    <property type="evidence" value="ECO:0007669"/>
    <property type="project" value="TreeGrafter"/>
</dbReference>
<accession>A0A653CM20</accession>
<evidence type="ECO:0000256" key="4">
    <source>
        <dbReference type="ARBA" id="ARBA00023204"/>
    </source>
</evidence>
<dbReference type="InterPro" id="IPR015381">
    <property type="entry name" value="XLF-like_N"/>
</dbReference>
<keyword evidence="4" id="KW-0234">DNA repair</keyword>
<dbReference type="Gene3D" id="2.170.210.10">
    <property type="entry name" value="DNA double-strand break repair and VJ recombination XRCC4, N-terminal"/>
    <property type="match status" value="1"/>
</dbReference>
<dbReference type="AlphaFoldDB" id="A0A653CM20"/>
<dbReference type="Gene3D" id="1.10.287.450">
    <property type="entry name" value="Helix hairpin bin"/>
    <property type="match status" value="1"/>
</dbReference>
<dbReference type="InterPro" id="IPR038051">
    <property type="entry name" value="XRCC4-like_N_sf"/>
</dbReference>
<comment type="similarity">
    <text evidence="6">Belongs to the XRCC4-XLF family. XLF subfamily.</text>
</comment>
<proteinExistence type="inferred from homology"/>
<dbReference type="Proteomes" id="UP000410492">
    <property type="component" value="Unassembled WGS sequence"/>
</dbReference>
<dbReference type="GO" id="GO:0006303">
    <property type="term" value="P:double-strand break repair via nonhomologous end joining"/>
    <property type="evidence" value="ECO:0007669"/>
    <property type="project" value="UniProtKB-ARBA"/>
</dbReference>
<evidence type="ECO:0000313" key="9">
    <source>
        <dbReference type="EMBL" id="VEN48738.1"/>
    </source>
</evidence>
<gene>
    <name evidence="9" type="ORF">CALMAC_LOCUS10083</name>
</gene>
<evidence type="ECO:0000256" key="6">
    <source>
        <dbReference type="ARBA" id="ARBA00025747"/>
    </source>
</evidence>
<dbReference type="GO" id="GO:0032807">
    <property type="term" value="C:DNA ligase IV complex"/>
    <property type="evidence" value="ECO:0007669"/>
    <property type="project" value="TreeGrafter"/>
</dbReference>
<organism evidence="9 10">
    <name type="scientific">Callosobruchus maculatus</name>
    <name type="common">Southern cowpea weevil</name>
    <name type="synonym">Pulse bruchid</name>
    <dbReference type="NCBI Taxonomy" id="64391"/>
    <lineage>
        <taxon>Eukaryota</taxon>
        <taxon>Metazoa</taxon>
        <taxon>Ecdysozoa</taxon>
        <taxon>Arthropoda</taxon>
        <taxon>Hexapoda</taxon>
        <taxon>Insecta</taxon>
        <taxon>Pterygota</taxon>
        <taxon>Neoptera</taxon>
        <taxon>Endopterygota</taxon>
        <taxon>Coleoptera</taxon>
        <taxon>Polyphaga</taxon>
        <taxon>Cucujiformia</taxon>
        <taxon>Chrysomeloidea</taxon>
        <taxon>Chrysomelidae</taxon>
        <taxon>Bruchinae</taxon>
        <taxon>Bruchini</taxon>
        <taxon>Callosobruchus</taxon>
    </lineage>
</organism>